<evidence type="ECO:0000313" key="8">
    <source>
        <dbReference type="Proteomes" id="UP001139502"/>
    </source>
</evidence>
<dbReference type="NCBIfam" id="TIGR01509">
    <property type="entry name" value="HAD-SF-IA-v3"/>
    <property type="match status" value="1"/>
</dbReference>
<evidence type="ECO:0000259" key="6">
    <source>
        <dbReference type="Pfam" id="PF03636"/>
    </source>
</evidence>
<evidence type="ECO:0000259" key="5">
    <source>
        <dbReference type="Pfam" id="PF03633"/>
    </source>
</evidence>
<comment type="similarity">
    <text evidence="1">Belongs to the HAD-like hydrolase superfamily. CbbY/CbbZ/Gph/YieH family.</text>
</comment>
<dbReference type="Pfam" id="PF00702">
    <property type="entry name" value="Hydrolase"/>
    <property type="match status" value="1"/>
</dbReference>
<dbReference type="Gene3D" id="2.60.420.10">
    <property type="entry name" value="Maltose phosphorylase, domain 3"/>
    <property type="match status" value="1"/>
</dbReference>
<comment type="caution">
    <text evidence="7">The sequence shown here is derived from an EMBL/GenBank/DDBJ whole genome shotgun (WGS) entry which is preliminary data.</text>
</comment>
<accession>A0A9X2HI93</accession>
<evidence type="ECO:0000259" key="4">
    <source>
        <dbReference type="Pfam" id="PF03632"/>
    </source>
</evidence>
<dbReference type="PANTHER" id="PTHR11051">
    <property type="entry name" value="GLYCOSYL HYDROLASE-RELATED"/>
    <property type="match status" value="1"/>
</dbReference>
<dbReference type="GO" id="GO:0016757">
    <property type="term" value="F:glycosyltransferase activity"/>
    <property type="evidence" value="ECO:0007669"/>
    <property type="project" value="UniProtKB-ARBA"/>
</dbReference>
<dbReference type="EMBL" id="JANAFB010000048">
    <property type="protein sequence ID" value="MCP3427037.1"/>
    <property type="molecule type" value="Genomic_DNA"/>
</dbReference>
<reference evidence="7" key="1">
    <citation type="submission" date="2022-06" db="EMBL/GenBank/DDBJ databases">
        <title>Rothia sp. isolated from sandalwood seedling.</title>
        <authorList>
            <person name="Tuikhar N."/>
            <person name="Kirdat K."/>
            <person name="Thorat V."/>
            <person name="Swetha P."/>
            <person name="Padma S."/>
            <person name="Sundararaj R."/>
            <person name="Yadav A."/>
        </authorList>
    </citation>
    <scope>NUCLEOTIDE SEQUENCE</scope>
    <source>
        <strain evidence="7">AR01</strain>
    </source>
</reference>
<keyword evidence="8" id="KW-1185">Reference proteome</keyword>
<organism evidence="7 8">
    <name type="scientific">Rothia santali</name>
    <dbReference type="NCBI Taxonomy" id="2949643"/>
    <lineage>
        <taxon>Bacteria</taxon>
        <taxon>Bacillati</taxon>
        <taxon>Actinomycetota</taxon>
        <taxon>Actinomycetes</taxon>
        <taxon>Micrococcales</taxon>
        <taxon>Micrococcaceae</taxon>
        <taxon>Rothia</taxon>
    </lineage>
</organism>
<dbReference type="SFLD" id="SFLDS00003">
    <property type="entry name" value="Haloacid_Dehalogenase"/>
    <property type="match status" value="1"/>
</dbReference>
<dbReference type="Pfam" id="PF03632">
    <property type="entry name" value="Glyco_hydro_65m"/>
    <property type="match status" value="1"/>
</dbReference>
<dbReference type="InterPro" id="IPR011013">
    <property type="entry name" value="Gal_mutarotase_sf_dom"/>
</dbReference>
<dbReference type="Gene3D" id="2.70.98.40">
    <property type="entry name" value="Glycoside hydrolase, family 65, N-terminal domain"/>
    <property type="match status" value="1"/>
</dbReference>
<evidence type="ECO:0000313" key="7">
    <source>
        <dbReference type="EMBL" id="MCP3427037.1"/>
    </source>
</evidence>
<dbReference type="InterPro" id="IPR012341">
    <property type="entry name" value="6hp_glycosidase-like_sf"/>
</dbReference>
<protein>
    <submittedName>
        <fullName evidence="7">Beta-phosphoglucomutase family hydrolase</fullName>
    </submittedName>
</protein>
<feature type="domain" description="Glycoside hydrolase family 65 central catalytic" evidence="4">
    <location>
        <begin position="614"/>
        <end position="1011"/>
    </location>
</feature>
<dbReference type="SFLD" id="SFLDG01129">
    <property type="entry name" value="C1.5:_HAD__Beta-PGM__Phosphata"/>
    <property type="match status" value="1"/>
</dbReference>
<dbReference type="InterPro" id="IPR010976">
    <property type="entry name" value="B-phosphoglucomutase_hydrolase"/>
</dbReference>
<dbReference type="InterPro" id="IPR023214">
    <property type="entry name" value="HAD_sf"/>
</dbReference>
<dbReference type="InterPro" id="IPR006439">
    <property type="entry name" value="HAD-SF_hydro_IA"/>
</dbReference>
<dbReference type="InterPro" id="IPR005194">
    <property type="entry name" value="Glyco_hydro_65_C"/>
</dbReference>
<dbReference type="Gene3D" id="1.10.150.240">
    <property type="entry name" value="Putative phosphatase, domain 2"/>
    <property type="match status" value="1"/>
</dbReference>
<keyword evidence="2" id="KW-0326">Glycosidase</keyword>
<sequence>MNPLNSLASSDPLNLRSGAPFHPSAGQEAWRPVLPMMVPYRAVIFDMDGVVTDTATAHSNAWKTLFDAILADPRLEPVDGRAAEEINRREFSISRDYRPHVDGRSREDGVRTLLASRNAALPEGAELDAAGAWTVHGQARSKNDFFQAELERNGVTVFKGTVDFARRLKEGGTPIALVTASRNSRRVLEAAGLSDLFELIIDGTYAQEHGLPGKPAPDMFLAATTALGVDPSEAVVIEDAVSGVRAARAGGFGLVVGINRHGDRHDLQRAGADVVHNDVAELDLGLVRDDSWKLAYRGYDPKHEGHRESLLTLANGYMGVRGVKAERQDDGVHYPGTYISGVFNRVVSHINGRNLEHESMVNVPNFLCLDVRLRDGEWWSEGGLRPLEELTELDLRHGVLRREALLEEVFPDESRRQRGTPRRLRVVQRRLVSMANRHLAAMETTLTPEGWSGRIHVRNGIDPSVTNNNVAEYRELARHHLVAETSTTLPDNTLINVVRTNQSEHEVAIAQRTKVTEGAESRLEREIRPGGVEMRRYHLNAHDGHGITFDTTTAVVTSRDSAIASAALGAVEMLNRNPTGFKALYGPHSQTWSRLWARFSVDIDTDITTMLALRLHIFHIVQTLGPNVALSDAGVTARGLHGEGYRGHIFWDEIFILPIITMRLPFVTKALLAYRWSRLPGARHKAREFGAEGAMFPWQSGSDGREETPVELYNPHSERWMPDNSWRQFHVGLSIAYNAWQYYQATEDISWLGHEGSELMIEIARFFACLVSYDESDGRFHINGAMGPDEYHDGYPGSVYGGGVKDNAYTNIMAAWMFRRVTEIFDQLPEHLADRVRSAHGIRDAELDLWRRMSQHMAVPFNANGTISQFEGYDDLRELDWDYYRRKYGNIGRMDLILEAEGDDTNDYKLSKQADTLMLVYLFGQHGLKTELHHLGYDVPVECIRETIRYYLQRTSNGSTLSRVVTASILARVDRHHSWSVYQDALSADLDDTQGGTTQEGIHLGAMCGTLDVIQRAYAGLQVYDDCISLDPSMPEHLRSVGFEVQYRGQLLDVFIDGENVRVTARSRRAPDVMVRIGDHTTVLSGGESFERPLAELG</sequence>
<dbReference type="SUPFAM" id="SSF48208">
    <property type="entry name" value="Six-hairpin glycosidases"/>
    <property type="match status" value="1"/>
</dbReference>
<dbReference type="Pfam" id="PF03636">
    <property type="entry name" value="Glyco_hydro_65N"/>
    <property type="match status" value="1"/>
</dbReference>
<dbReference type="InterPro" id="IPR037018">
    <property type="entry name" value="GH65_N"/>
</dbReference>
<dbReference type="PANTHER" id="PTHR11051:SF8">
    <property type="entry name" value="PROTEIN-GLUCOSYLGALACTOSYLHYDROXYLYSINE GLUCOSIDASE"/>
    <property type="match status" value="1"/>
</dbReference>
<dbReference type="SUPFAM" id="SSF74650">
    <property type="entry name" value="Galactose mutarotase-like"/>
    <property type="match status" value="1"/>
</dbReference>
<keyword evidence="7" id="KW-0378">Hydrolase</keyword>
<name>A0A9X2HI93_9MICC</name>
<evidence type="ECO:0000256" key="1">
    <source>
        <dbReference type="ARBA" id="ARBA00006171"/>
    </source>
</evidence>
<dbReference type="GO" id="GO:0005975">
    <property type="term" value="P:carbohydrate metabolic process"/>
    <property type="evidence" value="ECO:0007669"/>
    <property type="project" value="InterPro"/>
</dbReference>
<dbReference type="GO" id="GO:0004553">
    <property type="term" value="F:hydrolase activity, hydrolyzing O-glycosyl compounds"/>
    <property type="evidence" value="ECO:0007669"/>
    <property type="project" value="TreeGrafter"/>
</dbReference>
<dbReference type="InterPro" id="IPR023198">
    <property type="entry name" value="PGP-like_dom2"/>
</dbReference>
<dbReference type="InterPro" id="IPR008928">
    <property type="entry name" value="6-hairpin_glycosidase_sf"/>
</dbReference>
<dbReference type="InterPro" id="IPR005195">
    <property type="entry name" value="Glyco_hydro_65_M"/>
</dbReference>
<dbReference type="AlphaFoldDB" id="A0A9X2HI93"/>
<feature type="domain" description="Glycoside hydrolase family 65 N-terminal" evidence="6">
    <location>
        <begin position="296"/>
        <end position="559"/>
    </location>
</feature>
<evidence type="ECO:0000256" key="3">
    <source>
        <dbReference type="SAM" id="MobiDB-lite"/>
    </source>
</evidence>
<proteinExistence type="inferred from homology"/>
<feature type="compositionally biased region" description="Polar residues" evidence="3">
    <location>
        <begin position="1"/>
        <end position="12"/>
    </location>
</feature>
<feature type="region of interest" description="Disordered" evidence="3">
    <location>
        <begin position="1"/>
        <end position="26"/>
    </location>
</feature>
<dbReference type="Gene3D" id="1.50.10.10">
    <property type="match status" value="1"/>
</dbReference>
<dbReference type="Gene3D" id="3.40.50.1000">
    <property type="entry name" value="HAD superfamily/HAD-like"/>
    <property type="match status" value="1"/>
</dbReference>
<evidence type="ECO:0000256" key="2">
    <source>
        <dbReference type="ARBA" id="ARBA00023295"/>
    </source>
</evidence>
<feature type="domain" description="Glycoside hydrolase family 65 C-terminal" evidence="5">
    <location>
        <begin position="1021"/>
        <end position="1079"/>
    </location>
</feature>
<dbReference type="GO" id="GO:0030246">
    <property type="term" value="F:carbohydrate binding"/>
    <property type="evidence" value="ECO:0007669"/>
    <property type="project" value="InterPro"/>
</dbReference>
<dbReference type="NCBIfam" id="TIGR02009">
    <property type="entry name" value="PGMB-YQAB-SF"/>
    <property type="match status" value="1"/>
</dbReference>
<dbReference type="InterPro" id="IPR036412">
    <property type="entry name" value="HAD-like_sf"/>
</dbReference>
<dbReference type="InterPro" id="IPR005196">
    <property type="entry name" value="Glyco_hydro_65_N"/>
</dbReference>
<dbReference type="SUPFAM" id="SSF56784">
    <property type="entry name" value="HAD-like"/>
    <property type="match status" value="1"/>
</dbReference>
<dbReference type="RefSeq" id="WP_254168616.1">
    <property type="nucleotide sequence ID" value="NZ_JANAFB010000048.1"/>
</dbReference>
<gene>
    <name evidence="7" type="ORF">NBM05_13715</name>
</gene>
<dbReference type="Pfam" id="PF03633">
    <property type="entry name" value="Glyco_hydro_65C"/>
    <property type="match status" value="1"/>
</dbReference>
<dbReference type="Proteomes" id="UP001139502">
    <property type="component" value="Unassembled WGS sequence"/>
</dbReference>